<evidence type="ECO:0000256" key="3">
    <source>
        <dbReference type="ARBA" id="ARBA00022630"/>
    </source>
</evidence>
<comment type="caution">
    <text evidence="7">The sequence shown here is derived from an EMBL/GenBank/DDBJ whole genome shotgun (WGS) entry which is preliminary data.</text>
</comment>
<feature type="domain" description="FAD dependent oxidoreductase" evidence="6">
    <location>
        <begin position="9"/>
        <end position="400"/>
    </location>
</feature>
<gene>
    <name evidence="7" type="ORF">LTR77_005807</name>
</gene>
<dbReference type="GO" id="GO:0008115">
    <property type="term" value="F:sarcosine oxidase activity"/>
    <property type="evidence" value="ECO:0007669"/>
    <property type="project" value="TreeGrafter"/>
</dbReference>
<accession>A0AAV9P9I4</accession>
<keyword evidence="4" id="KW-0274">FAD</keyword>
<dbReference type="GO" id="GO:0050660">
    <property type="term" value="F:flavin adenine dinucleotide binding"/>
    <property type="evidence" value="ECO:0007669"/>
    <property type="project" value="InterPro"/>
</dbReference>
<dbReference type="SUPFAM" id="SSF51905">
    <property type="entry name" value="FAD/NAD(P)-binding domain"/>
    <property type="match status" value="1"/>
</dbReference>
<comment type="cofactor">
    <cofactor evidence="1">
        <name>FAD</name>
        <dbReference type="ChEBI" id="CHEBI:57692"/>
    </cofactor>
</comment>
<dbReference type="PANTHER" id="PTHR10961:SF46">
    <property type="entry name" value="PEROXISOMAL SARCOSINE OXIDASE"/>
    <property type="match status" value="1"/>
</dbReference>
<dbReference type="GeneID" id="89927148"/>
<dbReference type="GO" id="GO:0050031">
    <property type="term" value="F:L-pipecolate oxidase activity"/>
    <property type="evidence" value="ECO:0007669"/>
    <property type="project" value="TreeGrafter"/>
</dbReference>
<dbReference type="GO" id="GO:0004657">
    <property type="term" value="F:proline dehydrogenase activity"/>
    <property type="evidence" value="ECO:0007669"/>
    <property type="project" value="TreeGrafter"/>
</dbReference>
<evidence type="ECO:0000256" key="1">
    <source>
        <dbReference type="ARBA" id="ARBA00001974"/>
    </source>
</evidence>
<keyword evidence="5" id="KW-0560">Oxidoreductase</keyword>
<sequence length="451" mass="49768">MLKDVPSSVLIVGSGVFGLSTAYNLAQRPEFKDTKVTVLDRLDFPAHDAASIDSSRIVRPDYPDAAYSKLAAQAQKLWRGDFGAEGRYSESGLAILLDDEDSKLGRAYMEGSLRNVSLKLGLKQGPRSEGGQVTVLDDEEAIKGVVKNMSGHIGKLGYVNWTSGWAHAENAMLHLRRLVEATNRVSFQRGEVAHLLFSPSPSSPTVSGVVLNDASELRANLTILATGAWTPRLLDLRGIASASGQILAYIDLTPSEQEKLGGNPCMLNESSGMFIIPPANNVLKVARHGYGYANPTTIPHPERPGTGETITVSLPRTKTDDPHLNIPAEGDRACRDFLKRCIPELGDRPWTHTRICWYTDTPSSDWLIDYHPTYSGLFVATGGSGHGYKFLPVIGERIAEVLMEETRDELSEELRRKWSWPKEKFRTEHVWTDDWRGGAKGMILDEELKKS</sequence>
<keyword evidence="8" id="KW-1185">Reference proteome</keyword>
<dbReference type="Gene3D" id="3.30.9.10">
    <property type="entry name" value="D-Amino Acid Oxidase, subunit A, domain 2"/>
    <property type="match status" value="1"/>
</dbReference>
<dbReference type="Proteomes" id="UP001337655">
    <property type="component" value="Unassembled WGS sequence"/>
</dbReference>
<dbReference type="InterPro" id="IPR045170">
    <property type="entry name" value="MTOX"/>
</dbReference>
<dbReference type="InterPro" id="IPR006076">
    <property type="entry name" value="FAD-dep_OxRdtase"/>
</dbReference>
<reference evidence="7 8" key="1">
    <citation type="submission" date="2023-08" db="EMBL/GenBank/DDBJ databases">
        <title>Black Yeasts Isolated from many extreme environments.</title>
        <authorList>
            <person name="Coleine C."/>
            <person name="Stajich J.E."/>
            <person name="Selbmann L."/>
        </authorList>
    </citation>
    <scope>NUCLEOTIDE SEQUENCE [LARGE SCALE GENOMIC DNA]</scope>
    <source>
        <strain evidence="7 8">CCFEE 5935</strain>
    </source>
</reference>
<evidence type="ECO:0000256" key="5">
    <source>
        <dbReference type="ARBA" id="ARBA00023002"/>
    </source>
</evidence>
<dbReference type="Gene3D" id="3.50.50.60">
    <property type="entry name" value="FAD/NAD(P)-binding domain"/>
    <property type="match status" value="1"/>
</dbReference>
<evidence type="ECO:0000259" key="6">
    <source>
        <dbReference type="Pfam" id="PF01266"/>
    </source>
</evidence>
<dbReference type="AlphaFoldDB" id="A0AAV9P9I4"/>
<dbReference type="InterPro" id="IPR036188">
    <property type="entry name" value="FAD/NAD-bd_sf"/>
</dbReference>
<dbReference type="Pfam" id="PF01266">
    <property type="entry name" value="DAO"/>
    <property type="match status" value="1"/>
</dbReference>
<comment type="similarity">
    <text evidence="2">Belongs to the MSOX/MTOX family.</text>
</comment>
<evidence type="ECO:0000256" key="2">
    <source>
        <dbReference type="ARBA" id="ARBA00010989"/>
    </source>
</evidence>
<evidence type="ECO:0000256" key="4">
    <source>
        <dbReference type="ARBA" id="ARBA00022827"/>
    </source>
</evidence>
<dbReference type="RefSeq" id="XP_064659175.1">
    <property type="nucleotide sequence ID" value="XM_064803050.1"/>
</dbReference>
<dbReference type="PANTHER" id="PTHR10961">
    <property type="entry name" value="PEROXISOMAL SARCOSINE OXIDASE"/>
    <property type="match status" value="1"/>
</dbReference>
<protein>
    <recommendedName>
        <fullName evidence="6">FAD dependent oxidoreductase domain-containing protein</fullName>
    </recommendedName>
</protein>
<evidence type="ECO:0000313" key="7">
    <source>
        <dbReference type="EMBL" id="KAK5169829.1"/>
    </source>
</evidence>
<dbReference type="EMBL" id="JAVRRT010000008">
    <property type="protein sequence ID" value="KAK5169829.1"/>
    <property type="molecule type" value="Genomic_DNA"/>
</dbReference>
<name>A0AAV9P9I4_9PEZI</name>
<dbReference type="SUPFAM" id="SSF54373">
    <property type="entry name" value="FAD-linked reductases, C-terminal domain"/>
    <property type="match status" value="1"/>
</dbReference>
<proteinExistence type="inferred from homology"/>
<evidence type="ECO:0000313" key="8">
    <source>
        <dbReference type="Proteomes" id="UP001337655"/>
    </source>
</evidence>
<organism evidence="7 8">
    <name type="scientific">Saxophila tyrrhenica</name>
    <dbReference type="NCBI Taxonomy" id="1690608"/>
    <lineage>
        <taxon>Eukaryota</taxon>
        <taxon>Fungi</taxon>
        <taxon>Dikarya</taxon>
        <taxon>Ascomycota</taxon>
        <taxon>Pezizomycotina</taxon>
        <taxon>Dothideomycetes</taxon>
        <taxon>Dothideomycetidae</taxon>
        <taxon>Mycosphaerellales</taxon>
        <taxon>Extremaceae</taxon>
        <taxon>Saxophila</taxon>
    </lineage>
</organism>
<keyword evidence="3" id="KW-0285">Flavoprotein</keyword>